<dbReference type="GO" id="GO:0003777">
    <property type="term" value="F:microtubule motor activity"/>
    <property type="evidence" value="ECO:0007669"/>
    <property type="project" value="InterPro"/>
</dbReference>
<comment type="subcellular location">
    <subcellularLocation>
        <location evidence="1">Cytoplasm</location>
        <location evidence="1">Cytoskeleton</location>
    </subcellularLocation>
</comment>
<keyword evidence="7" id="KW-0206">Cytoskeleton</keyword>
<evidence type="ECO:0000313" key="11">
    <source>
        <dbReference type="EMBL" id="KAF4625678.1"/>
    </source>
</evidence>
<dbReference type="InterPro" id="IPR019821">
    <property type="entry name" value="Kinesin_motor_CS"/>
</dbReference>
<dbReference type="PANTHER" id="PTHR47971:SF8">
    <property type="entry name" value="KINESIN-LIKE PROTEIN"/>
    <property type="match status" value="1"/>
</dbReference>
<comment type="caution">
    <text evidence="11">The sequence shown here is derived from an EMBL/GenBank/DDBJ whole genome shotgun (WGS) entry which is preliminary data.</text>
</comment>
<gene>
    <name evidence="11" type="ORF">G7Y89_g12487</name>
</gene>
<proteinExistence type="inferred from homology"/>
<evidence type="ECO:0000256" key="7">
    <source>
        <dbReference type="ARBA" id="ARBA00023212"/>
    </source>
</evidence>
<evidence type="ECO:0000256" key="1">
    <source>
        <dbReference type="ARBA" id="ARBA00004245"/>
    </source>
</evidence>
<evidence type="ECO:0000256" key="6">
    <source>
        <dbReference type="ARBA" id="ARBA00023175"/>
    </source>
</evidence>
<dbReference type="PROSITE" id="PS50067">
    <property type="entry name" value="KINESIN_MOTOR_2"/>
    <property type="match status" value="1"/>
</dbReference>
<feature type="domain" description="Kinesin motor" evidence="10">
    <location>
        <begin position="40"/>
        <end position="373"/>
    </location>
</feature>
<keyword evidence="2" id="KW-0963">Cytoplasm</keyword>
<evidence type="ECO:0000256" key="9">
    <source>
        <dbReference type="RuleBase" id="RU000394"/>
    </source>
</evidence>
<organism evidence="11 12">
    <name type="scientific">Cudoniella acicularis</name>
    <dbReference type="NCBI Taxonomy" id="354080"/>
    <lineage>
        <taxon>Eukaryota</taxon>
        <taxon>Fungi</taxon>
        <taxon>Dikarya</taxon>
        <taxon>Ascomycota</taxon>
        <taxon>Pezizomycotina</taxon>
        <taxon>Leotiomycetes</taxon>
        <taxon>Helotiales</taxon>
        <taxon>Tricladiaceae</taxon>
        <taxon>Cudoniella</taxon>
    </lineage>
</organism>
<keyword evidence="5 8" id="KW-0067">ATP-binding</keyword>
<dbReference type="Pfam" id="PF00225">
    <property type="entry name" value="Kinesin"/>
    <property type="match status" value="1"/>
</dbReference>
<dbReference type="PANTHER" id="PTHR47971">
    <property type="entry name" value="KINESIN-RELATED PROTEIN 6"/>
    <property type="match status" value="1"/>
</dbReference>
<feature type="binding site" evidence="8">
    <location>
        <begin position="130"/>
        <end position="137"/>
    </location>
    <ligand>
        <name>ATP</name>
        <dbReference type="ChEBI" id="CHEBI:30616"/>
    </ligand>
</feature>
<name>A0A8H4VWX1_9HELO</name>
<accession>A0A8H4VWX1</accession>
<dbReference type="InterPro" id="IPR001752">
    <property type="entry name" value="Kinesin_motor_dom"/>
</dbReference>
<dbReference type="Gene3D" id="3.40.850.10">
    <property type="entry name" value="Kinesin motor domain"/>
    <property type="match status" value="1"/>
</dbReference>
<dbReference type="PRINTS" id="PR00380">
    <property type="entry name" value="KINESINHEAVY"/>
</dbReference>
<evidence type="ECO:0000259" key="10">
    <source>
        <dbReference type="PROSITE" id="PS50067"/>
    </source>
</evidence>
<keyword evidence="6 8" id="KW-0505">Motor protein</keyword>
<dbReference type="EMBL" id="JAAMPI010001321">
    <property type="protein sequence ID" value="KAF4625678.1"/>
    <property type="molecule type" value="Genomic_DNA"/>
</dbReference>
<dbReference type="InterPro" id="IPR027640">
    <property type="entry name" value="Kinesin-like_fam"/>
</dbReference>
<dbReference type="AlphaFoldDB" id="A0A8H4VWX1"/>
<dbReference type="InterPro" id="IPR027417">
    <property type="entry name" value="P-loop_NTPase"/>
</dbReference>
<protein>
    <recommendedName>
        <fullName evidence="9">Kinesin-like protein</fullName>
    </recommendedName>
</protein>
<dbReference type="PROSITE" id="PS00411">
    <property type="entry name" value="KINESIN_MOTOR_1"/>
    <property type="match status" value="1"/>
</dbReference>
<keyword evidence="12" id="KW-1185">Reference proteome</keyword>
<dbReference type="InterPro" id="IPR036961">
    <property type="entry name" value="Kinesin_motor_dom_sf"/>
</dbReference>
<evidence type="ECO:0000256" key="4">
    <source>
        <dbReference type="ARBA" id="ARBA00022741"/>
    </source>
</evidence>
<dbReference type="GO" id="GO:0005874">
    <property type="term" value="C:microtubule"/>
    <property type="evidence" value="ECO:0007669"/>
    <property type="project" value="UniProtKB-KW"/>
</dbReference>
<dbReference type="OrthoDB" id="3176171at2759"/>
<dbReference type="GO" id="GO:0007019">
    <property type="term" value="P:microtubule depolymerization"/>
    <property type="evidence" value="ECO:0007669"/>
    <property type="project" value="TreeGrafter"/>
</dbReference>
<dbReference type="Gene3D" id="1.10.150.50">
    <property type="entry name" value="Transcription Factor, Ets-1"/>
    <property type="match status" value="1"/>
</dbReference>
<comment type="similarity">
    <text evidence="8 9">Belongs to the TRAFAC class myosin-kinesin ATPase superfamily. Kinesin family.</text>
</comment>
<evidence type="ECO:0000256" key="8">
    <source>
        <dbReference type="PROSITE-ProRule" id="PRU00283"/>
    </source>
</evidence>
<keyword evidence="3 9" id="KW-0493">Microtubule</keyword>
<sequence>MDSFYYENKDYFDQRIQQVESSSRASQAIRNFETLAEAPDTAVYARIRPLTEREIEESHIRGVLPDSFNVASVHEPRRKVNGKPDLNSSSFTVDEVYGPDKSTRDIYDDRVQELTKWVWDGGMSLLLAYGRTGSGKTFTVTGLEKLVVEELMDGKLAGVREVHVCIFEVTGNNLYDLLNDRVQVSIMEDAFGSMQLVGILEKNPTTSDEFLNLIETAKAQRSVASTARNDESSRSHSVCRVRIVTKETTSSQEGSFLLVDLAGSEASADTQHHSRERMAETREINKSLTILKDCIRARALWSISQADAATQKHQKHVHIPFRSSKLTQVLKSAFDVKNTQTYKTLVIACIAPSILDVAHSKNTLRYAETLKVPVPKSKPRPFDKRIPTTWTNDHVKEWVKKNSGKPPINPLKLAPKESGIEMCRLNEDEFCRRALLTPGVELERAKLLYFKLWTLHIDSRALLSRPQAIIETGPTDTTLNRPQKAKTIKPGSFFQLDTEDIEDGIEIVMAMGPDIISQKSKKGEFGYICAVVGSSATAFESNMPI</sequence>
<evidence type="ECO:0000256" key="3">
    <source>
        <dbReference type="ARBA" id="ARBA00022701"/>
    </source>
</evidence>
<dbReference type="SUPFAM" id="SSF47769">
    <property type="entry name" value="SAM/Pointed domain"/>
    <property type="match status" value="1"/>
</dbReference>
<dbReference type="Proteomes" id="UP000566819">
    <property type="component" value="Unassembled WGS sequence"/>
</dbReference>
<evidence type="ECO:0000256" key="2">
    <source>
        <dbReference type="ARBA" id="ARBA00022490"/>
    </source>
</evidence>
<dbReference type="GO" id="GO:0005524">
    <property type="term" value="F:ATP binding"/>
    <property type="evidence" value="ECO:0007669"/>
    <property type="project" value="UniProtKB-UniRule"/>
</dbReference>
<dbReference type="SUPFAM" id="SSF52540">
    <property type="entry name" value="P-loop containing nucleoside triphosphate hydrolases"/>
    <property type="match status" value="1"/>
</dbReference>
<dbReference type="GO" id="GO:0008017">
    <property type="term" value="F:microtubule binding"/>
    <property type="evidence" value="ECO:0007669"/>
    <property type="project" value="InterPro"/>
</dbReference>
<evidence type="ECO:0000256" key="5">
    <source>
        <dbReference type="ARBA" id="ARBA00022840"/>
    </source>
</evidence>
<dbReference type="InterPro" id="IPR013761">
    <property type="entry name" value="SAM/pointed_sf"/>
</dbReference>
<evidence type="ECO:0000313" key="12">
    <source>
        <dbReference type="Proteomes" id="UP000566819"/>
    </source>
</evidence>
<dbReference type="GO" id="GO:0007018">
    <property type="term" value="P:microtubule-based movement"/>
    <property type="evidence" value="ECO:0007669"/>
    <property type="project" value="InterPro"/>
</dbReference>
<keyword evidence="4 8" id="KW-0547">Nucleotide-binding</keyword>
<dbReference type="SMART" id="SM00129">
    <property type="entry name" value="KISc"/>
    <property type="match status" value="1"/>
</dbReference>
<reference evidence="11 12" key="1">
    <citation type="submission" date="2020-03" db="EMBL/GenBank/DDBJ databases">
        <title>Draft Genome Sequence of Cudoniella acicularis.</title>
        <authorList>
            <person name="Buettner E."/>
            <person name="Kellner H."/>
        </authorList>
    </citation>
    <scope>NUCLEOTIDE SEQUENCE [LARGE SCALE GENOMIC DNA]</scope>
    <source>
        <strain evidence="11 12">DSM 108380</strain>
    </source>
</reference>